<dbReference type="OrthoDB" id="7376577at2"/>
<protein>
    <submittedName>
        <fullName evidence="1">Uncharacterized protein</fullName>
    </submittedName>
</protein>
<dbReference type="EMBL" id="FMZC01000007">
    <property type="protein sequence ID" value="SDD56068.1"/>
    <property type="molecule type" value="Genomic_DNA"/>
</dbReference>
<proteinExistence type="predicted"/>
<dbReference type="STRING" id="187868.SAMN05192589_107115"/>
<keyword evidence="2" id="KW-1185">Reference proteome</keyword>
<dbReference type="AlphaFoldDB" id="A0A1G6VR54"/>
<accession>A0A1G6VR54</accession>
<sequence>MSTLQQHRAAIVAALASVPEIGHVHDRERYAKDEAAFRAMYLFTPTGGTAHLRGWWLRRSATREHSPNVGRSINAHTWTVRGYLAFADAQASELLLDDLVEQFRAVVRGDPTLGGVVQPGPLDDSEDGVQVTDAGPVHFAGVLCHSVVLSLTTWSYL</sequence>
<reference evidence="1 2" key="1">
    <citation type="submission" date="2016-10" db="EMBL/GenBank/DDBJ databases">
        <authorList>
            <person name="de Groot N.N."/>
        </authorList>
    </citation>
    <scope>NUCLEOTIDE SEQUENCE [LARGE SCALE GENOMIC DNA]</scope>
    <source>
        <strain evidence="1 2">DSM 16619</strain>
    </source>
</reference>
<gene>
    <name evidence="1" type="ORF">SAMN05192589_107115</name>
</gene>
<name>A0A1G6VR54_9BURK</name>
<dbReference type="RefSeq" id="WP_092744156.1">
    <property type="nucleotide sequence ID" value="NZ_FMZC01000007.1"/>
</dbReference>
<evidence type="ECO:0000313" key="1">
    <source>
        <dbReference type="EMBL" id="SDD56068.1"/>
    </source>
</evidence>
<evidence type="ECO:0000313" key="2">
    <source>
        <dbReference type="Proteomes" id="UP000198781"/>
    </source>
</evidence>
<organism evidence="1 2">
    <name type="scientific">Paracidovorax valerianellae</name>
    <dbReference type="NCBI Taxonomy" id="187868"/>
    <lineage>
        <taxon>Bacteria</taxon>
        <taxon>Pseudomonadati</taxon>
        <taxon>Pseudomonadota</taxon>
        <taxon>Betaproteobacteria</taxon>
        <taxon>Burkholderiales</taxon>
        <taxon>Comamonadaceae</taxon>
        <taxon>Paracidovorax</taxon>
    </lineage>
</organism>
<dbReference type="Proteomes" id="UP000198781">
    <property type="component" value="Unassembled WGS sequence"/>
</dbReference>